<dbReference type="RefSeq" id="XP_030849858.1">
    <property type="nucleotide sequence ID" value="XM_030993998.1"/>
</dbReference>
<keyword evidence="2" id="KW-0963">Cytoplasm</keyword>
<dbReference type="GO" id="GO:0005524">
    <property type="term" value="F:ATP binding"/>
    <property type="evidence" value="ECO:0007669"/>
    <property type="project" value="UniProtKB-UniRule"/>
</dbReference>
<evidence type="ECO:0000259" key="13">
    <source>
        <dbReference type="PROSITE" id="PS50067"/>
    </source>
</evidence>
<dbReference type="OrthoDB" id="3176171at2759"/>
<dbReference type="InterPro" id="IPR001752">
    <property type="entry name" value="Kinesin_motor_dom"/>
</dbReference>
<comment type="similarity">
    <text evidence="9 10">Belongs to the TRAFAC class myosin-kinesin ATPase superfamily. Kinesin family.</text>
</comment>
<dbReference type="KEGG" id="spu:755643"/>
<dbReference type="InterPro" id="IPR027417">
    <property type="entry name" value="P-loop_NTPase"/>
</dbReference>
<dbReference type="PRINTS" id="PR00380">
    <property type="entry name" value="KINESINHEAVY"/>
</dbReference>
<evidence type="ECO:0000256" key="8">
    <source>
        <dbReference type="ARBA" id="ARBA00023212"/>
    </source>
</evidence>
<keyword evidence="5 9" id="KW-0067">ATP-binding</keyword>
<dbReference type="PROSITE" id="PS50067">
    <property type="entry name" value="KINESIN_MOTOR_2"/>
    <property type="match status" value="1"/>
</dbReference>
<feature type="region of interest" description="Disordered" evidence="12">
    <location>
        <begin position="448"/>
        <end position="472"/>
    </location>
</feature>
<dbReference type="AlphaFoldDB" id="A0A7M7PIH4"/>
<feature type="compositionally biased region" description="Polar residues" evidence="12">
    <location>
        <begin position="792"/>
        <end position="815"/>
    </location>
</feature>
<feature type="region of interest" description="Disordered" evidence="12">
    <location>
        <begin position="772"/>
        <end position="828"/>
    </location>
</feature>
<evidence type="ECO:0000256" key="2">
    <source>
        <dbReference type="ARBA" id="ARBA00022490"/>
    </source>
</evidence>
<evidence type="ECO:0000256" key="12">
    <source>
        <dbReference type="SAM" id="MobiDB-lite"/>
    </source>
</evidence>
<dbReference type="GO" id="GO:0008574">
    <property type="term" value="F:plus-end-directed microtubule motor activity"/>
    <property type="evidence" value="ECO:0000318"/>
    <property type="project" value="GO_Central"/>
</dbReference>
<feature type="coiled-coil region" evidence="11">
    <location>
        <begin position="666"/>
        <end position="700"/>
    </location>
</feature>
<keyword evidence="4 9" id="KW-0547">Nucleotide-binding</keyword>
<dbReference type="EnsemblMetazoa" id="XM_030993998">
    <property type="protein sequence ID" value="XP_030849858"/>
    <property type="gene ID" value="LOC755643"/>
</dbReference>
<keyword evidence="15" id="KW-1185">Reference proteome</keyword>
<organism evidence="14 15">
    <name type="scientific">Strongylocentrotus purpuratus</name>
    <name type="common">Purple sea urchin</name>
    <dbReference type="NCBI Taxonomy" id="7668"/>
    <lineage>
        <taxon>Eukaryota</taxon>
        <taxon>Metazoa</taxon>
        <taxon>Echinodermata</taxon>
        <taxon>Eleutherozoa</taxon>
        <taxon>Echinozoa</taxon>
        <taxon>Echinoidea</taxon>
        <taxon>Euechinoidea</taxon>
        <taxon>Echinacea</taxon>
        <taxon>Camarodonta</taxon>
        <taxon>Echinidea</taxon>
        <taxon>Strongylocentrotidae</taxon>
        <taxon>Strongylocentrotus</taxon>
    </lineage>
</organism>
<dbReference type="GO" id="GO:0005815">
    <property type="term" value="C:microtubule organizing center"/>
    <property type="evidence" value="ECO:0000318"/>
    <property type="project" value="GO_Central"/>
</dbReference>
<dbReference type="Proteomes" id="UP000007110">
    <property type="component" value="Unassembled WGS sequence"/>
</dbReference>
<evidence type="ECO:0000256" key="9">
    <source>
        <dbReference type="PROSITE-ProRule" id="PRU00283"/>
    </source>
</evidence>
<feature type="domain" description="Kinesin motor" evidence="13">
    <location>
        <begin position="4"/>
        <end position="333"/>
    </location>
</feature>
<evidence type="ECO:0000256" key="1">
    <source>
        <dbReference type="ARBA" id="ARBA00004245"/>
    </source>
</evidence>
<comment type="subcellular location">
    <subcellularLocation>
        <location evidence="1">Cytoplasm</location>
        <location evidence="1">Cytoskeleton</location>
    </subcellularLocation>
</comment>
<dbReference type="Pfam" id="PF00225">
    <property type="entry name" value="Kinesin"/>
    <property type="match status" value="1"/>
</dbReference>
<accession>A0A7M7PIH4</accession>
<keyword evidence="3 10" id="KW-0493">Microtubule</keyword>
<dbReference type="PANTHER" id="PTHR47969:SF21">
    <property type="entry name" value="KINESIN-LIKE PROTEIN"/>
    <property type="match status" value="1"/>
</dbReference>
<evidence type="ECO:0000313" key="14">
    <source>
        <dbReference type="EnsemblMetazoa" id="XP_030849858"/>
    </source>
</evidence>
<keyword evidence="7 9" id="KW-0505">Motor protein</keyword>
<reference evidence="14" key="2">
    <citation type="submission" date="2021-01" db="UniProtKB">
        <authorList>
            <consortium name="EnsemblMetazoa"/>
        </authorList>
    </citation>
    <scope>IDENTIFICATION</scope>
</reference>
<protein>
    <recommendedName>
        <fullName evidence="10">Kinesin-like protein</fullName>
    </recommendedName>
</protein>
<feature type="binding site" evidence="9">
    <location>
        <begin position="89"/>
        <end position="96"/>
    </location>
    <ligand>
        <name>ATP</name>
        <dbReference type="ChEBI" id="CHEBI:30616"/>
    </ligand>
</feature>
<feature type="compositionally biased region" description="Low complexity" evidence="12">
    <location>
        <begin position="454"/>
        <end position="467"/>
    </location>
</feature>
<feature type="region of interest" description="Disordered" evidence="12">
    <location>
        <begin position="895"/>
        <end position="929"/>
    </location>
</feature>
<dbReference type="FunFam" id="3.40.850.10:FF:000029">
    <property type="entry name" value="Kinesin-like protein KIF17"/>
    <property type="match status" value="1"/>
</dbReference>
<feature type="region of interest" description="Disordered" evidence="12">
    <location>
        <begin position="547"/>
        <end position="602"/>
    </location>
</feature>
<dbReference type="GO" id="GO:0030030">
    <property type="term" value="P:cell projection organization"/>
    <property type="evidence" value="ECO:0000318"/>
    <property type="project" value="GO_Central"/>
</dbReference>
<dbReference type="GO" id="GO:0005929">
    <property type="term" value="C:cilium"/>
    <property type="evidence" value="ECO:0000318"/>
    <property type="project" value="GO_Central"/>
</dbReference>
<evidence type="ECO:0000256" key="11">
    <source>
        <dbReference type="SAM" id="Coils"/>
    </source>
</evidence>
<dbReference type="InterPro" id="IPR036961">
    <property type="entry name" value="Kinesin_motor_dom_sf"/>
</dbReference>
<evidence type="ECO:0000256" key="10">
    <source>
        <dbReference type="RuleBase" id="RU000394"/>
    </source>
</evidence>
<feature type="coiled-coil region" evidence="11">
    <location>
        <begin position="476"/>
        <end position="521"/>
    </location>
</feature>
<evidence type="ECO:0000313" key="15">
    <source>
        <dbReference type="Proteomes" id="UP000007110"/>
    </source>
</evidence>
<dbReference type="GO" id="GO:0008017">
    <property type="term" value="F:microtubule binding"/>
    <property type="evidence" value="ECO:0000318"/>
    <property type="project" value="GO_Central"/>
</dbReference>
<dbReference type="GeneID" id="755643"/>
<dbReference type="OMA" id="CESIMEM"/>
<keyword evidence="6 11" id="KW-0175">Coiled coil</keyword>
<dbReference type="Gene3D" id="3.40.850.10">
    <property type="entry name" value="Kinesin motor domain"/>
    <property type="match status" value="1"/>
</dbReference>
<proteinExistence type="inferred from homology"/>
<dbReference type="GO" id="GO:0005874">
    <property type="term" value="C:microtubule"/>
    <property type="evidence" value="ECO:0000318"/>
    <property type="project" value="GO_Central"/>
</dbReference>
<dbReference type="GO" id="GO:0016887">
    <property type="term" value="F:ATP hydrolysis activity"/>
    <property type="evidence" value="ECO:0000318"/>
    <property type="project" value="GO_Central"/>
</dbReference>
<dbReference type="GO" id="GO:0098971">
    <property type="term" value="P:anterograde dendritic transport of neurotransmitter receptor complex"/>
    <property type="evidence" value="ECO:0000318"/>
    <property type="project" value="GO_Central"/>
</dbReference>
<sequence>MAEAVKVIVRCRPLNGREKSLKCKTCVKMDGKRGYCEILKPNSKDPSKSFTFDGAYFVDSTTEQIYGDIAYPLVDGVLEGYNGTIFAYGQTGCGKSFSMQGITDPATQRGIIPRAFEHIFENIQVAEGLKYLVRASYLEIYNEEIRDLLGKDAKARLELKEHPDKGVYVKELTMHIVHNRRECEQIMELGWKNRSTGATLMNADSSRSHSIFTIHIEMCEVDDTGEDHIRAGKLNLVDLAGSERQGKTGATGDRLKEATKINLSLSALGNVISALVDGKSKHIPYRDSKLTRLLQDSLGGNTKTLMVACLSPADNNYDETLSTLRYANRAKNIKNKPKINEDPKDALLRQYQEEIKTLKQMLMGEIPIPAGGFPGMEMMGELCFNLCVTTIQPVLLQNYHFPPLLISRCHSVSFIIQPREEHIDNFGSTHCNFGKNWCFGRGPVQTLALPPPQSAEAAPEATPSQESTPEDTNIMKEQLQKDYQAELQEMKAMYEEEQVSKAKLQQDMDQLKSLYDNKLAQVSEQGGEASPTEAGQKVITLERVQPPQDGEAAAKPDASGKPVAQGEQARVEGEPAVPPTEDEGPSAPRSSPKMPRKDQGGGFLDQEEAMKRLQALEHEMVGGERATDEGLKEKRRKKLKHAEMRKLTLAKAIAKMDDDGIMLNIYSSIEDELKAKNELLKKEQEKLRAADCEISDLNAEFEFERIDYLDTIRKQEKQITMLQQILDRVQPCLRRDCNYYNLDKIKGECSWDEEEGRWKLPDLVVVREKLPTTTHPGGASMPGGIMPGGRQPLTQRGQPERSMPNNNRPQANGYPNANGIGPSAYDEPEEDRYLQKLNQSNHDSAIDYFKPKRANKLLNNSDSNRTLTADLPMRGPSPNFLTNTDMAAASVHGQLGPADVPMRRPMRLEALPTGKPKKGKKKHNTLEPL</sequence>
<evidence type="ECO:0000256" key="4">
    <source>
        <dbReference type="ARBA" id="ARBA00022741"/>
    </source>
</evidence>
<dbReference type="GO" id="GO:0005871">
    <property type="term" value="C:kinesin complex"/>
    <property type="evidence" value="ECO:0000318"/>
    <property type="project" value="GO_Central"/>
</dbReference>
<dbReference type="GO" id="GO:0032839">
    <property type="term" value="C:dendrite cytoplasm"/>
    <property type="evidence" value="ECO:0007669"/>
    <property type="project" value="GOC"/>
</dbReference>
<evidence type="ECO:0000256" key="3">
    <source>
        <dbReference type="ARBA" id="ARBA00022701"/>
    </source>
</evidence>
<dbReference type="FunCoup" id="A0A7M7PIH4">
    <property type="interactions" value="9"/>
</dbReference>
<evidence type="ECO:0000256" key="6">
    <source>
        <dbReference type="ARBA" id="ARBA00023054"/>
    </source>
</evidence>
<dbReference type="SUPFAM" id="SSF52540">
    <property type="entry name" value="P-loop containing nucleoside triphosphate hydrolases"/>
    <property type="match status" value="1"/>
</dbReference>
<dbReference type="GO" id="GO:0005737">
    <property type="term" value="C:cytoplasm"/>
    <property type="evidence" value="ECO:0000318"/>
    <property type="project" value="GO_Central"/>
</dbReference>
<evidence type="ECO:0000256" key="5">
    <source>
        <dbReference type="ARBA" id="ARBA00022840"/>
    </source>
</evidence>
<dbReference type="InterPro" id="IPR019821">
    <property type="entry name" value="Kinesin_motor_CS"/>
</dbReference>
<dbReference type="InParanoid" id="A0A7M7PIH4"/>
<name>A0A7M7PIH4_STRPU</name>
<reference evidence="15" key="1">
    <citation type="submission" date="2015-02" db="EMBL/GenBank/DDBJ databases">
        <title>Genome sequencing for Strongylocentrotus purpuratus.</title>
        <authorList>
            <person name="Murali S."/>
            <person name="Liu Y."/>
            <person name="Vee V."/>
            <person name="English A."/>
            <person name="Wang M."/>
            <person name="Skinner E."/>
            <person name="Han Y."/>
            <person name="Muzny D.M."/>
            <person name="Worley K.C."/>
            <person name="Gibbs R.A."/>
        </authorList>
    </citation>
    <scope>NUCLEOTIDE SEQUENCE</scope>
</reference>
<dbReference type="GO" id="GO:0043005">
    <property type="term" value="C:neuron projection"/>
    <property type="evidence" value="ECO:0000318"/>
    <property type="project" value="GO_Central"/>
</dbReference>
<dbReference type="SMART" id="SM00129">
    <property type="entry name" value="KISc"/>
    <property type="match status" value="1"/>
</dbReference>
<evidence type="ECO:0000256" key="7">
    <source>
        <dbReference type="ARBA" id="ARBA00023175"/>
    </source>
</evidence>
<keyword evidence="8" id="KW-0206">Cytoskeleton</keyword>
<dbReference type="PROSITE" id="PS00411">
    <property type="entry name" value="KINESIN_MOTOR_1"/>
    <property type="match status" value="1"/>
</dbReference>
<dbReference type="InterPro" id="IPR027640">
    <property type="entry name" value="Kinesin-like_fam"/>
</dbReference>
<dbReference type="PANTHER" id="PTHR47969">
    <property type="entry name" value="CHROMOSOME-ASSOCIATED KINESIN KIF4A-RELATED"/>
    <property type="match status" value="1"/>
</dbReference>